<evidence type="ECO:0000256" key="2">
    <source>
        <dbReference type="ARBA" id="ARBA00022475"/>
    </source>
</evidence>
<dbReference type="Pfam" id="PF00482">
    <property type="entry name" value="T2SSF"/>
    <property type="match status" value="1"/>
</dbReference>
<feature type="transmembrane region" description="Helical" evidence="6">
    <location>
        <begin position="6"/>
        <end position="27"/>
    </location>
</feature>
<name>A0ABV5V330_9MICO</name>
<comment type="caution">
    <text evidence="8">The sequence shown here is derived from an EMBL/GenBank/DDBJ whole genome shotgun (WGS) entry which is preliminary data.</text>
</comment>
<sequence length="308" mass="33809">MGDLATTVLIGAVFLALGTPLVVWAIFTRSVGDRRTMLTNLQRELDQHRDGSEPDMSAAPSAMGSIVPRLVPRPLLRNLDRLHRRAGRPAGWPMERILVTKVILTGTGVLMGVFLWRTQPSALRLVIAVLVTAFLVFLPEMLLSVRATRRREQIALKMPDMLDQLSIAVEAGLGFEGALAHVARNTTGPLSDEVVRTLQDIQVGVPRKVAYQLLGERIELPELRRFLRAIIQAEEHGISVARVLSIQASEMRVTRRLRAEEKAMRIPVLVALPLFLCIFPALLVVVLGPAVINIIEAFTGGLIVPTAG</sequence>
<feature type="domain" description="Type II secretion system protein GspF" evidence="7">
    <location>
        <begin position="162"/>
        <end position="287"/>
    </location>
</feature>
<evidence type="ECO:0000256" key="4">
    <source>
        <dbReference type="ARBA" id="ARBA00022989"/>
    </source>
</evidence>
<evidence type="ECO:0000313" key="8">
    <source>
        <dbReference type="EMBL" id="MFB9732194.1"/>
    </source>
</evidence>
<accession>A0ABV5V330</accession>
<evidence type="ECO:0000256" key="5">
    <source>
        <dbReference type="ARBA" id="ARBA00023136"/>
    </source>
</evidence>
<evidence type="ECO:0000256" key="6">
    <source>
        <dbReference type="SAM" id="Phobius"/>
    </source>
</evidence>
<dbReference type="Proteomes" id="UP001589613">
    <property type="component" value="Unassembled WGS sequence"/>
</dbReference>
<dbReference type="InterPro" id="IPR018076">
    <property type="entry name" value="T2SS_GspF_dom"/>
</dbReference>
<reference evidence="8 9" key="1">
    <citation type="submission" date="2024-09" db="EMBL/GenBank/DDBJ databases">
        <authorList>
            <person name="Sun Q."/>
            <person name="Mori K."/>
        </authorList>
    </citation>
    <scope>NUCLEOTIDE SEQUENCE [LARGE SCALE GENOMIC DNA]</scope>
    <source>
        <strain evidence="8 9">JCM 12763</strain>
    </source>
</reference>
<gene>
    <name evidence="8" type="ORF">ACFFN0_09075</name>
</gene>
<evidence type="ECO:0000256" key="3">
    <source>
        <dbReference type="ARBA" id="ARBA00022692"/>
    </source>
</evidence>
<proteinExistence type="predicted"/>
<dbReference type="PANTHER" id="PTHR35007:SF2">
    <property type="entry name" value="PILUS ASSEMBLE PROTEIN"/>
    <property type="match status" value="1"/>
</dbReference>
<keyword evidence="4 6" id="KW-1133">Transmembrane helix</keyword>
<organism evidence="8 9">
    <name type="scientific">Ornithinimicrobium kibberense</name>
    <dbReference type="NCBI Taxonomy" id="282060"/>
    <lineage>
        <taxon>Bacteria</taxon>
        <taxon>Bacillati</taxon>
        <taxon>Actinomycetota</taxon>
        <taxon>Actinomycetes</taxon>
        <taxon>Micrococcales</taxon>
        <taxon>Ornithinimicrobiaceae</taxon>
        <taxon>Ornithinimicrobium</taxon>
    </lineage>
</organism>
<keyword evidence="9" id="KW-1185">Reference proteome</keyword>
<keyword evidence="2" id="KW-1003">Cell membrane</keyword>
<dbReference type="RefSeq" id="WP_181409547.1">
    <property type="nucleotide sequence ID" value="NZ_JBHMAX010000017.1"/>
</dbReference>
<feature type="transmembrane region" description="Helical" evidence="6">
    <location>
        <begin position="266"/>
        <end position="292"/>
    </location>
</feature>
<evidence type="ECO:0000256" key="1">
    <source>
        <dbReference type="ARBA" id="ARBA00004651"/>
    </source>
</evidence>
<keyword evidence="5 6" id="KW-0472">Membrane</keyword>
<dbReference type="EMBL" id="JBHMAX010000017">
    <property type="protein sequence ID" value="MFB9732194.1"/>
    <property type="molecule type" value="Genomic_DNA"/>
</dbReference>
<protein>
    <submittedName>
        <fullName evidence="8">Type II secretion system F family protein</fullName>
    </submittedName>
</protein>
<evidence type="ECO:0000313" key="9">
    <source>
        <dbReference type="Proteomes" id="UP001589613"/>
    </source>
</evidence>
<keyword evidence="3 6" id="KW-0812">Transmembrane</keyword>
<evidence type="ECO:0000259" key="7">
    <source>
        <dbReference type="Pfam" id="PF00482"/>
    </source>
</evidence>
<comment type="subcellular location">
    <subcellularLocation>
        <location evidence="1">Cell membrane</location>
        <topology evidence="1">Multi-pass membrane protein</topology>
    </subcellularLocation>
</comment>
<feature type="transmembrane region" description="Helical" evidence="6">
    <location>
        <begin position="122"/>
        <end position="143"/>
    </location>
</feature>
<dbReference type="PANTHER" id="PTHR35007">
    <property type="entry name" value="INTEGRAL MEMBRANE PROTEIN-RELATED"/>
    <property type="match status" value="1"/>
</dbReference>
<feature type="transmembrane region" description="Helical" evidence="6">
    <location>
        <begin position="98"/>
        <end position="116"/>
    </location>
</feature>